<keyword evidence="2" id="KW-1185">Reference proteome</keyword>
<dbReference type="Proteomes" id="UP001196565">
    <property type="component" value="Unassembled WGS sequence"/>
</dbReference>
<evidence type="ECO:0000313" key="1">
    <source>
        <dbReference type="EMBL" id="MBW6399055.1"/>
    </source>
</evidence>
<evidence type="ECO:0000313" key="2">
    <source>
        <dbReference type="Proteomes" id="UP001196565"/>
    </source>
</evidence>
<name>A0ABS7A9T2_9PROT</name>
<organism evidence="1 2">
    <name type="scientific">Roseomonas alba</name>
    <dbReference type="NCBI Taxonomy" id="2846776"/>
    <lineage>
        <taxon>Bacteria</taxon>
        <taxon>Pseudomonadati</taxon>
        <taxon>Pseudomonadota</taxon>
        <taxon>Alphaproteobacteria</taxon>
        <taxon>Acetobacterales</taxon>
        <taxon>Roseomonadaceae</taxon>
        <taxon>Roseomonas</taxon>
    </lineage>
</organism>
<reference evidence="1 2" key="1">
    <citation type="submission" date="2021-07" db="EMBL/GenBank/DDBJ databases">
        <authorList>
            <person name="So Y."/>
        </authorList>
    </citation>
    <scope>NUCLEOTIDE SEQUENCE [LARGE SCALE GENOMIC DNA]</scope>
    <source>
        <strain evidence="1 2">HJA6</strain>
    </source>
</reference>
<sequence length="295" mass="30712">MRRVLLLLPLLTGCGGTPPPPPPPEDRTLATQARAGRLALEAERPGDAARLYGAALARARVRDDAEAIADAGIGLAAADLERGDAAAALRTTQDVEAELARRHASVPATLRLAEALAQYRLGHAAAADAAARQVIADAGSDGDAALRAWFLRGLIAADAGDRDGLATARAALGEPTSRAFRGDALELAARAALLNGDSAAARRLAEEAAVLRRETLDYRGLARLLALQAEAERRDGAVSTAADLMLRAGRGAASRGDAVAARRWLGQAMVWGRQSHASDIVQAAQRALRDLDNAI</sequence>
<proteinExistence type="predicted"/>
<gene>
    <name evidence="1" type="ORF">KPL78_14420</name>
</gene>
<comment type="caution">
    <text evidence="1">The sequence shown here is derived from an EMBL/GenBank/DDBJ whole genome shotgun (WGS) entry which is preliminary data.</text>
</comment>
<accession>A0ABS7A9T2</accession>
<protein>
    <recommendedName>
        <fullName evidence="3">MalT-like TPR region domain-containing protein</fullName>
    </recommendedName>
</protein>
<evidence type="ECO:0008006" key="3">
    <source>
        <dbReference type="Google" id="ProtNLM"/>
    </source>
</evidence>
<dbReference type="EMBL" id="JAHYBZ010000004">
    <property type="protein sequence ID" value="MBW6399055.1"/>
    <property type="molecule type" value="Genomic_DNA"/>
</dbReference>
<dbReference type="RefSeq" id="WP_219763639.1">
    <property type="nucleotide sequence ID" value="NZ_JAHYBZ010000004.1"/>
</dbReference>